<accession>X1BWK2</accession>
<dbReference type="InterPro" id="IPR032710">
    <property type="entry name" value="NTF2-like_dom_sf"/>
</dbReference>
<dbReference type="SUPFAM" id="SSF54427">
    <property type="entry name" value="NTF2-like"/>
    <property type="match status" value="1"/>
</dbReference>
<dbReference type="EMBL" id="BART01010394">
    <property type="protein sequence ID" value="GAG88553.1"/>
    <property type="molecule type" value="Genomic_DNA"/>
</dbReference>
<feature type="non-terminal residue" evidence="2">
    <location>
        <position position="1"/>
    </location>
</feature>
<evidence type="ECO:0000313" key="2">
    <source>
        <dbReference type="EMBL" id="GAG88553.1"/>
    </source>
</evidence>
<comment type="caution">
    <text evidence="2">The sequence shown here is derived from an EMBL/GenBank/DDBJ whole genome shotgun (WGS) entry which is preliminary data.</text>
</comment>
<gene>
    <name evidence="2" type="ORF">S01H4_22624</name>
</gene>
<dbReference type="InterPro" id="IPR037401">
    <property type="entry name" value="SnoaL-like"/>
</dbReference>
<reference evidence="2" key="1">
    <citation type="journal article" date="2014" name="Front. Microbiol.">
        <title>High frequency of phylogenetically diverse reductive dehalogenase-homologous genes in deep subseafloor sedimentary metagenomes.</title>
        <authorList>
            <person name="Kawai M."/>
            <person name="Futagami T."/>
            <person name="Toyoda A."/>
            <person name="Takaki Y."/>
            <person name="Nishi S."/>
            <person name="Hori S."/>
            <person name="Arai W."/>
            <person name="Tsubouchi T."/>
            <person name="Morono Y."/>
            <person name="Uchiyama I."/>
            <person name="Ito T."/>
            <person name="Fujiyama A."/>
            <person name="Inagaki F."/>
            <person name="Takami H."/>
        </authorList>
    </citation>
    <scope>NUCLEOTIDE SEQUENCE</scope>
    <source>
        <strain evidence="2">Expedition CK06-06</strain>
    </source>
</reference>
<dbReference type="Gene3D" id="3.10.450.50">
    <property type="match status" value="1"/>
</dbReference>
<sequence>TQNPIIEINKDGTRAKGVWFSHGSVSGMRKGKLDCMWCLGKYDMEYVKEDGEWKFFKLAYNIAYMCPVDSNWVEEPITGSIAGLPDNTPDKPATNYLPYSRYRINIFPPPPPEPYKD</sequence>
<name>X1BWK2_9ZZZZ</name>
<protein>
    <recommendedName>
        <fullName evidence="1">SnoaL-like domain-containing protein</fullName>
    </recommendedName>
</protein>
<organism evidence="2">
    <name type="scientific">marine sediment metagenome</name>
    <dbReference type="NCBI Taxonomy" id="412755"/>
    <lineage>
        <taxon>unclassified sequences</taxon>
        <taxon>metagenomes</taxon>
        <taxon>ecological metagenomes</taxon>
    </lineage>
</organism>
<proteinExistence type="predicted"/>
<evidence type="ECO:0000259" key="1">
    <source>
        <dbReference type="Pfam" id="PF13577"/>
    </source>
</evidence>
<feature type="domain" description="SnoaL-like" evidence="1">
    <location>
        <begin position="3"/>
        <end position="57"/>
    </location>
</feature>
<dbReference type="Pfam" id="PF13577">
    <property type="entry name" value="SnoaL_4"/>
    <property type="match status" value="1"/>
</dbReference>
<dbReference type="AlphaFoldDB" id="X1BWK2"/>